<evidence type="ECO:0000256" key="2">
    <source>
        <dbReference type="SAM" id="MobiDB-lite"/>
    </source>
</evidence>
<feature type="region of interest" description="Disordered" evidence="2">
    <location>
        <begin position="631"/>
        <end position="651"/>
    </location>
</feature>
<feature type="compositionally biased region" description="Polar residues" evidence="2">
    <location>
        <begin position="164"/>
        <end position="186"/>
    </location>
</feature>
<dbReference type="GeneID" id="41977205"/>
<evidence type="ECO:0000313" key="5">
    <source>
        <dbReference type="Proteomes" id="UP000319257"/>
    </source>
</evidence>
<reference evidence="4 5" key="1">
    <citation type="submission" date="2019-06" db="EMBL/GenBank/DDBJ databases">
        <title>Draft genome sequence of the filamentous fungus Phialemoniopsis curvata isolated from diesel fuel.</title>
        <authorList>
            <person name="Varaljay V.A."/>
            <person name="Lyon W.J."/>
            <person name="Crouch A.L."/>
            <person name="Drake C.E."/>
            <person name="Hollomon J.M."/>
            <person name="Nadeau L.J."/>
            <person name="Nunn H.S."/>
            <person name="Stevenson B.S."/>
            <person name="Bojanowski C.L."/>
            <person name="Crookes-Goodson W.J."/>
        </authorList>
    </citation>
    <scope>NUCLEOTIDE SEQUENCE [LARGE SCALE GENOMIC DNA]</scope>
    <source>
        <strain evidence="4 5">D216</strain>
    </source>
</reference>
<accession>A0A507AVE8</accession>
<feature type="region of interest" description="Disordered" evidence="2">
    <location>
        <begin position="440"/>
        <end position="464"/>
    </location>
</feature>
<sequence length="666" mass="70403">MVEPAGDPSMLFESPHNGASQRASLIEQSVSCLYERNIVQNPTTARMLLMFLRDFVDSQAIYSPWPQPCFCPMMKCREAFTEPLSLIQHLLFCPELSQGEFECWKCRRCHEFPTDEKGWAEWSGWTPHRIDDCPRTPIGGGPENEFAALSPADLTKAFLEGSSVSDKSPVSTWDQLSNPSIPSQLGSPGVFASPAQGSEAPHTLGLGTPSHPPSALGDLQRTDCAAWTPSSIADTLIADSGIDWSGFGTDNLGLLPSPSIQQIQSQLGSPSATEPEEAPPSTQPAQPAPPGHMHGAAAAAGAFPYSEPSPFAPPPSMYSVGGFIAMSRTSSVTGRGHTHSASTSPFWSSRHGQPPFATIRNSRSLVPRKRSRASFATRQPGGSAPSISSPPNPRSASIPEIGSASSLGAASMSPVGGPLRPNRFSSQSATSFEDFINFNTSPVARGMPEGGRNPPPEAPDIAPRGVRSPFAQAAAAAAADDLASPLQSDAISMDTTLAESTAAEDDDNNEGGELRCDLCDWKPRGVKENLKGYLRKHKNNHRGLRYPCEIAGCKKTFSRLDNLKKHIKDKHGIDVTTATTTTTTAAAGIGGGPAAAAIPVKKEEFATEGLGLGAEAAGPEMMVMTIPQRPREDDGVGGGLGGGTAEQGGQAKMLPQHTMLWHLNLS</sequence>
<proteinExistence type="predicted"/>
<keyword evidence="5" id="KW-1185">Reference proteome</keyword>
<evidence type="ECO:0000256" key="1">
    <source>
        <dbReference type="PROSITE-ProRule" id="PRU00042"/>
    </source>
</evidence>
<comment type="caution">
    <text evidence="4">The sequence shown here is derived from an EMBL/GenBank/DDBJ whole genome shotgun (WGS) entry which is preliminary data.</text>
</comment>
<feature type="region of interest" description="Disordered" evidence="2">
    <location>
        <begin position="331"/>
        <end position="401"/>
    </location>
</feature>
<dbReference type="Proteomes" id="UP000319257">
    <property type="component" value="Unassembled WGS sequence"/>
</dbReference>
<dbReference type="AlphaFoldDB" id="A0A507AVE8"/>
<keyword evidence="1" id="KW-0862">Zinc</keyword>
<dbReference type="SMART" id="SM00355">
    <property type="entry name" value="ZnF_C2H2"/>
    <property type="match status" value="2"/>
</dbReference>
<feature type="region of interest" description="Disordered" evidence="2">
    <location>
        <begin position="262"/>
        <end position="296"/>
    </location>
</feature>
<keyword evidence="1" id="KW-0863">Zinc-finger</keyword>
<dbReference type="OrthoDB" id="5560627at2759"/>
<dbReference type="PROSITE" id="PS50157">
    <property type="entry name" value="ZINC_FINGER_C2H2_2"/>
    <property type="match status" value="1"/>
</dbReference>
<dbReference type="SUPFAM" id="SSF57667">
    <property type="entry name" value="beta-beta-alpha zinc fingers"/>
    <property type="match status" value="1"/>
</dbReference>
<dbReference type="RefSeq" id="XP_030990529.1">
    <property type="nucleotide sequence ID" value="XM_031144756.1"/>
</dbReference>
<feature type="region of interest" description="Disordered" evidence="2">
    <location>
        <begin position="164"/>
        <end position="218"/>
    </location>
</feature>
<feature type="domain" description="C2H2-type" evidence="3">
    <location>
        <begin position="546"/>
        <end position="571"/>
    </location>
</feature>
<name>A0A507AVE8_9PEZI</name>
<dbReference type="EMBL" id="SKBQ01000073">
    <property type="protein sequence ID" value="TPX08818.1"/>
    <property type="molecule type" value="Genomic_DNA"/>
</dbReference>
<dbReference type="Gene3D" id="3.30.160.60">
    <property type="entry name" value="Classic Zinc Finger"/>
    <property type="match status" value="1"/>
</dbReference>
<dbReference type="InterPro" id="IPR013087">
    <property type="entry name" value="Znf_C2H2_type"/>
</dbReference>
<feature type="compositionally biased region" description="Gly residues" evidence="2">
    <location>
        <begin position="636"/>
        <end position="646"/>
    </location>
</feature>
<keyword evidence="1" id="KW-0479">Metal-binding</keyword>
<evidence type="ECO:0000259" key="3">
    <source>
        <dbReference type="PROSITE" id="PS50157"/>
    </source>
</evidence>
<gene>
    <name evidence="4" type="ORF">E0L32_009758</name>
</gene>
<feature type="compositionally biased region" description="Polar residues" evidence="2">
    <location>
        <begin position="331"/>
        <end position="351"/>
    </location>
</feature>
<dbReference type="PROSITE" id="PS00028">
    <property type="entry name" value="ZINC_FINGER_C2H2_1"/>
    <property type="match status" value="1"/>
</dbReference>
<evidence type="ECO:0000313" key="4">
    <source>
        <dbReference type="EMBL" id="TPX08818.1"/>
    </source>
</evidence>
<dbReference type="GO" id="GO:0008270">
    <property type="term" value="F:zinc ion binding"/>
    <property type="evidence" value="ECO:0007669"/>
    <property type="project" value="UniProtKB-KW"/>
</dbReference>
<dbReference type="InterPro" id="IPR036236">
    <property type="entry name" value="Znf_C2H2_sf"/>
</dbReference>
<dbReference type="InParanoid" id="A0A507AVE8"/>
<dbReference type="STRING" id="1093900.A0A507AVE8"/>
<organism evidence="4 5">
    <name type="scientific">Thyridium curvatum</name>
    <dbReference type="NCBI Taxonomy" id="1093900"/>
    <lineage>
        <taxon>Eukaryota</taxon>
        <taxon>Fungi</taxon>
        <taxon>Dikarya</taxon>
        <taxon>Ascomycota</taxon>
        <taxon>Pezizomycotina</taxon>
        <taxon>Sordariomycetes</taxon>
        <taxon>Sordariomycetidae</taxon>
        <taxon>Thyridiales</taxon>
        <taxon>Thyridiaceae</taxon>
        <taxon>Thyridium</taxon>
    </lineage>
</organism>
<protein>
    <recommendedName>
        <fullName evidence="3">C2H2-type domain-containing protein</fullName>
    </recommendedName>
</protein>